<gene>
    <name evidence="3" type="ORF">HPBE_LOCUS12141</name>
</gene>
<keyword evidence="4" id="KW-1185">Reference proteome</keyword>
<accession>A0A3P8AII7</accession>
<keyword evidence="1" id="KW-0175">Coiled coil</keyword>
<feature type="coiled-coil region" evidence="1">
    <location>
        <begin position="599"/>
        <end position="640"/>
    </location>
</feature>
<feature type="region of interest" description="Disordered" evidence="2">
    <location>
        <begin position="48"/>
        <end position="192"/>
    </location>
</feature>
<dbReference type="AlphaFoldDB" id="A0A3P8AII7"/>
<dbReference type="WBParaSite" id="HPBE_0001214001-mRNA-1">
    <property type="protein sequence ID" value="HPBE_0001214001-mRNA-1"/>
    <property type="gene ID" value="HPBE_0001214001"/>
</dbReference>
<evidence type="ECO:0000313" key="4">
    <source>
        <dbReference type="Proteomes" id="UP000050761"/>
    </source>
</evidence>
<reference evidence="3 4" key="1">
    <citation type="submission" date="2018-11" db="EMBL/GenBank/DDBJ databases">
        <authorList>
            <consortium name="Pathogen Informatics"/>
        </authorList>
    </citation>
    <scope>NUCLEOTIDE SEQUENCE [LARGE SCALE GENOMIC DNA]</scope>
</reference>
<name>A0A3P8AII7_HELPZ</name>
<feature type="coiled-coil region" evidence="1">
    <location>
        <begin position="494"/>
        <end position="560"/>
    </location>
</feature>
<feature type="coiled-coil region" evidence="1">
    <location>
        <begin position="437"/>
        <end position="467"/>
    </location>
</feature>
<protein>
    <submittedName>
        <fullName evidence="5">Rib_recp_KP_reg domain-containing protein</fullName>
    </submittedName>
</protein>
<feature type="coiled-coil region" evidence="1">
    <location>
        <begin position="754"/>
        <end position="781"/>
    </location>
</feature>
<evidence type="ECO:0000313" key="5">
    <source>
        <dbReference type="WBParaSite" id="HPBE_0001214001-mRNA-1"/>
    </source>
</evidence>
<dbReference type="OrthoDB" id="5875463at2759"/>
<organism evidence="3">
    <name type="scientific">Heligmosomoides polygyrus</name>
    <name type="common">Parasitic roundworm</name>
    <dbReference type="NCBI Taxonomy" id="6339"/>
    <lineage>
        <taxon>Eukaryota</taxon>
        <taxon>Metazoa</taxon>
        <taxon>Ecdysozoa</taxon>
        <taxon>Nematoda</taxon>
        <taxon>Chromadorea</taxon>
        <taxon>Rhabditida</taxon>
        <taxon>Rhabditina</taxon>
        <taxon>Rhabditomorpha</taxon>
        <taxon>Strongyloidea</taxon>
        <taxon>Heligmosomidae</taxon>
        <taxon>Heligmosomoides</taxon>
    </lineage>
</organism>
<evidence type="ECO:0000256" key="2">
    <source>
        <dbReference type="SAM" id="MobiDB-lite"/>
    </source>
</evidence>
<evidence type="ECO:0000313" key="3">
    <source>
        <dbReference type="EMBL" id="VDO91063.1"/>
    </source>
</evidence>
<dbReference type="Proteomes" id="UP000050761">
    <property type="component" value="Unassembled WGS sequence"/>
</dbReference>
<feature type="compositionally biased region" description="Basic and acidic residues" evidence="2">
    <location>
        <begin position="820"/>
        <end position="831"/>
    </location>
</feature>
<proteinExistence type="predicted"/>
<feature type="region of interest" description="Disordered" evidence="2">
    <location>
        <begin position="804"/>
        <end position="831"/>
    </location>
</feature>
<reference evidence="5" key="2">
    <citation type="submission" date="2019-09" db="UniProtKB">
        <authorList>
            <consortium name="WormBaseParasite"/>
        </authorList>
    </citation>
    <scope>IDENTIFICATION</scope>
</reference>
<sequence>MLDPFTLGCILAVVAGVIAIVFYLFSGTDDERDFEKAFGENARKLLNQDREKHKSKVKLSKKKEGREKRTEAKHEPDLEGEPVITPSDAAADPVDPVQTSASNSLTDITPPEPKSKKSVKKDKSSAAGASETEDVTAELAVVTAEEPASLIETPVDENKENRSEHTSSSEGKRKKKIKTKKEEDSAISESIQPEISTLENSVVEFERKDLELKKKIDQYQQSRVISDRQIADHMRVISELTSKLQALAVSEAASKQQIVQLNNVRVENDTLKAALSKSAAEAAAAAKAISSLEAMKVSHAELTERLSQTTKTLNETTEENAALKREIAEISEACVFCLYINGEGKHWRNLIQKQLVQSYMGWWTWDQSVALEQLKQEFATLDSAARHLKAELEDKTRVIEETNLMASNTDSAKRAEGERDEIAHQFTQARCEWEKKEAALMNEYTSLKNLVDELNKEVAKFEQLSNILKGLSSLLVCEKVLLAHVSPLWGKKEQDELEQKLLAKEAELAEKSARLEAAETEKQVLVVQGNGRSIELESENAELRKRLADLENMLSEVRKSHSDVLTELAEVRATANKQVVEVSVLQKSQPVDASGMNSVDLSESEAARLRSENERLQKKNEELRKRNFKILDDVAVLERQLQEGISKNATIHPKPEQVKHDTCRAQLLEERELVASAIGSIVNSPLDKDTSYAEYVNELGNSLKSVLNDVRTHQAGDEADTSSATLEELTHYKSAFNSLAVLLSQIELGVDEREAFYKEKVAQLERELDKANGVIASANRLRKELRECEFLKKQIHALRKCLGQPEDEKKVDSPRNCTAKSDESDWEVVSR</sequence>
<feature type="compositionally biased region" description="Polar residues" evidence="2">
    <location>
        <begin position="97"/>
        <end position="107"/>
    </location>
</feature>
<evidence type="ECO:0000256" key="1">
    <source>
        <dbReference type="SAM" id="Coils"/>
    </source>
</evidence>
<dbReference type="EMBL" id="UZAH01027369">
    <property type="protein sequence ID" value="VDO91063.1"/>
    <property type="molecule type" value="Genomic_DNA"/>
</dbReference>
<feature type="compositionally biased region" description="Basic and acidic residues" evidence="2">
    <location>
        <begin position="62"/>
        <end position="77"/>
    </location>
</feature>
<feature type="coiled-coil region" evidence="1">
    <location>
        <begin position="299"/>
        <end position="333"/>
    </location>
</feature>
<feature type="compositionally biased region" description="Basic and acidic residues" evidence="2">
    <location>
        <begin position="156"/>
        <end position="171"/>
    </location>
</feature>